<dbReference type="EMBL" id="JBHSCR010000034">
    <property type="protein sequence ID" value="MFC4349613.1"/>
    <property type="molecule type" value="Genomic_DNA"/>
</dbReference>
<reference evidence="3" key="1">
    <citation type="journal article" date="2019" name="Int. J. Syst. Evol. Microbiol.">
        <title>The Global Catalogue of Microorganisms (GCM) 10K type strain sequencing project: providing services to taxonomists for standard genome sequencing and annotation.</title>
        <authorList>
            <consortium name="The Broad Institute Genomics Platform"/>
            <consortium name="The Broad Institute Genome Sequencing Center for Infectious Disease"/>
            <person name="Wu L."/>
            <person name="Ma J."/>
        </authorList>
    </citation>
    <scope>NUCLEOTIDE SEQUENCE [LARGE SCALE GENOMIC DNA]</scope>
    <source>
        <strain evidence="3">CGMCC 1.15304</strain>
    </source>
</reference>
<sequence length="241" mass="25466">MMTHIRVITAHVSPRSNKECEYEDLCKEGHKVTCSQIQDGPPCIEGELHSALAVPGIVRECLAAERDGVDAIVIDCVGDPGLVAAREAVRIPVIGPGEASVHLASMLARKFSVLAPSPNVVPLIEEKCRLYGLENRLASAVAIDATVSDVVSGSHEGLLNQLVTVGANCVEEHGAGALIIGCTGFVGYAPQIADRLLSRKLDVPVISPLRTALRFAQCISSLGLRHSPKSYPFASMIVSGL</sequence>
<dbReference type="Gene3D" id="3.40.50.12500">
    <property type="match status" value="1"/>
</dbReference>
<dbReference type="RefSeq" id="WP_082719852.1">
    <property type="nucleotide sequence ID" value="NZ_JBHSCR010000034.1"/>
</dbReference>
<dbReference type="Proteomes" id="UP001595776">
    <property type="component" value="Unassembled WGS sequence"/>
</dbReference>
<evidence type="ECO:0000313" key="3">
    <source>
        <dbReference type="Proteomes" id="UP001595776"/>
    </source>
</evidence>
<dbReference type="InterPro" id="IPR015942">
    <property type="entry name" value="Asp/Glu/hydantoin_racemase"/>
</dbReference>
<protein>
    <submittedName>
        <fullName evidence="2">Aspartate/glutamate racemase family protein</fullName>
    </submittedName>
</protein>
<evidence type="ECO:0000313" key="2">
    <source>
        <dbReference type="EMBL" id="MFC4349613.1"/>
    </source>
</evidence>
<evidence type="ECO:0000256" key="1">
    <source>
        <dbReference type="ARBA" id="ARBA00038414"/>
    </source>
</evidence>
<comment type="similarity">
    <text evidence="1">Belongs to the HyuE racemase family.</text>
</comment>
<organism evidence="2 3">
    <name type="scientific">Kordiimonas lipolytica</name>
    <dbReference type="NCBI Taxonomy" id="1662421"/>
    <lineage>
        <taxon>Bacteria</taxon>
        <taxon>Pseudomonadati</taxon>
        <taxon>Pseudomonadota</taxon>
        <taxon>Alphaproteobacteria</taxon>
        <taxon>Kordiimonadales</taxon>
        <taxon>Kordiimonadaceae</taxon>
        <taxon>Kordiimonas</taxon>
    </lineage>
</organism>
<dbReference type="PANTHER" id="PTHR28047">
    <property type="entry name" value="PROTEIN DCG1"/>
    <property type="match status" value="1"/>
</dbReference>
<name>A0ABV8UEC2_9PROT</name>
<dbReference type="PANTHER" id="PTHR28047:SF5">
    <property type="entry name" value="PROTEIN DCG1"/>
    <property type="match status" value="1"/>
</dbReference>
<dbReference type="InterPro" id="IPR052186">
    <property type="entry name" value="Hydantoin_racemase-like"/>
</dbReference>
<keyword evidence="3" id="KW-1185">Reference proteome</keyword>
<dbReference type="Pfam" id="PF01177">
    <property type="entry name" value="Asp_Glu_race"/>
    <property type="match status" value="1"/>
</dbReference>
<proteinExistence type="inferred from homology"/>
<accession>A0ABV8UEC2</accession>
<comment type="caution">
    <text evidence="2">The sequence shown here is derived from an EMBL/GenBank/DDBJ whole genome shotgun (WGS) entry which is preliminary data.</text>
</comment>
<dbReference type="InterPro" id="IPR053714">
    <property type="entry name" value="Iso_Racemase_Enz_sf"/>
</dbReference>
<gene>
    <name evidence="2" type="ORF">ACFO5Q_17315</name>
</gene>